<dbReference type="eggNOG" id="arCOG01981">
    <property type="taxonomic scope" value="Archaea"/>
</dbReference>
<organism evidence="2 3">
    <name type="scientific">Natrinema limicola JCM 13563</name>
    <dbReference type="NCBI Taxonomy" id="1230457"/>
    <lineage>
        <taxon>Archaea</taxon>
        <taxon>Methanobacteriati</taxon>
        <taxon>Methanobacteriota</taxon>
        <taxon>Stenosarchaea group</taxon>
        <taxon>Halobacteria</taxon>
        <taxon>Halobacteriales</taxon>
        <taxon>Natrialbaceae</taxon>
        <taxon>Natrinema</taxon>
    </lineage>
</organism>
<evidence type="ECO:0000256" key="1">
    <source>
        <dbReference type="SAM" id="MobiDB-lite"/>
    </source>
</evidence>
<evidence type="ECO:0000313" key="2">
    <source>
        <dbReference type="EMBL" id="ELZ16609.1"/>
    </source>
</evidence>
<feature type="region of interest" description="Disordered" evidence="1">
    <location>
        <begin position="1"/>
        <end position="24"/>
    </location>
</feature>
<protein>
    <submittedName>
        <fullName evidence="2">Zinc finger TFIIB-type domain protein</fullName>
    </submittedName>
</protein>
<dbReference type="EMBL" id="AOIT01000078">
    <property type="protein sequence ID" value="ELZ16609.1"/>
    <property type="molecule type" value="Genomic_DNA"/>
</dbReference>
<gene>
    <name evidence="2" type="ORF">C476_16882</name>
</gene>
<keyword evidence="3" id="KW-1185">Reference proteome</keyword>
<comment type="caution">
    <text evidence="2">The sequence shown here is derived from an EMBL/GenBank/DDBJ whole genome shotgun (WGS) entry which is preliminary data.</text>
</comment>
<reference evidence="2 3" key="1">
    <citation type="journal article" date="2014" name="PLoS Genet.">
        <title>Phylogenetically driven sequencing of extremely halophilic archaea reveals strategies for static and dynamic osmo-response.</title>
        <authorList>
            <person name="Becker E.A."/>
            <person name="Seitzer P.M."/>
            <person name="Tritt A."/>
            <person name="Larsen D."/>
            <person name="Krusor M."/>
            <person name="Yao A.I."/>
            <person name="Wu D."/>
            <person name="Madern D."/>
            <person name="Eisen J.A."/>
            <person name="Darling A.E."/>
            <person name="Facciotti M.T."/>
        </authorList>
    </citation>
    <scope>NUCLEOTIDE SEQUENCE [LARGE SCALE GENOMIC DNA]</scope>
    <source>
        <strain evidence="2 3">JCM 13563</strain>
    </source>
</reference>
<evidence type="ECO:0000313" key="3">
    <source>
        <dbReference type="Proteomes" id="UP000011615"/>
    </source>
</evidence>
<sequence>MAFREVYETTFDEDVQPNSSASPCPRCNGRVTTNAVETRCEDCGLLIEPQHYQAQKRVNSTSIECYLAKLHKYWNKIFTGVTI</sequence>
<name>M0C3W3_9EURY</name>
<dbReference type="AlphaFoldDB" id="M0C3W3"/>
<proteinExistence type="predicted"/>
<dbReference type="STRING" id="1230457.C476_16882"/>
<dbReference type="Proteomes" id="UP000011615">
    <property type="component" value="Unassembled WGS sequence"/>
</dbReference>
<accession>M0C3W3</accession>